<reference evidence="2" key="1">
    <citation type="submission" date="2016-10" db="EMBL/GenBank/DDBJ databases">
        <title>Sequence of Gallionella enrichment culture.</title>
        <authorList>
            <person name="Poehlein A."/>
            <person name="Muehling M."/>
            <person name="Daniel R."/>
        </authorList>
    </citation>
    <scope>NUCLEOTIDE SEQUENCE</scope>
</reference>
<organism evidence="2">
    <name type="scientific">mine drainage metagenome</name>
    <dbReference type="NCBI Taxonomy" id="410659"/>
    <lineage>
        <taxon>unclassified sequences</taxon>
        <taxon>metagenomes</taxon>
        <taxon>ecological metagenomes</taxon>
    </lineage>
</organism>
<accession>A0A1J5NYL6</accession>
<evidence type="ECO:0000256" key="1">
    <source>
        <dbReference type="SAM" id="MobiDB-lite"/>
    </source>
</evidence>
<gene>
    <name evidence="2" type="ORF">GALL_551400</name>
</gene>
<dbReference type="AlphaFoldDB" id="A0A1J5NYL6"/>
<dbReference type="EMBL" id="MLJW01009110">
    <property type="protein sequence ID" value="OIQ63320.1"/>
    <property type="molecule type" value="Genomic_DNA"/>
</dbReference>
<protein>
    <submittedName>
        <fullName evidence="2">Uncharacterized protein</fullName>
    </submittedName>
</protein>
<comment type="caution">
    <text evidence="2">The sequence shown here is derived from an EMBL/GenBank/DDBJ whole genome shotgun (WGS) entry which is preliminary data.</text>
</comment>
<proteinExistence type="predicted"/>
<name>A0A1J5NYL6_9ZZZZ</name>
<sequence length="99" mass="10624">MPIGLAMPWPAISGAEPCTGSNTEGKFPSGLMLPDGAMPMVPVQAGPRSLRMSPNRFEPTTTSNQSGCSTKFAVRISMWYLSHFTPGYFLPIASTRSSQ</sequence>
<feature type="region of interest" description="Disordered" evidence="1">
    <location>
        <begin position="43"/>
        <end position="66"/>
    </location>
</feature>
<evidence type="ECO:0000313" key="2">
    <source>
        <dbReference type="EMBL" id="OIQ63320.1"/>
    </source>
</evidence>